<feature type="region of interest" description="Disordered" evidence="1">
    <location>
        <begin position="227"/>
        <end position="249"/>
    </location>
</feature>
<dbReference type="InterPro" id="IPR006311">
    <property type="entry name" value="TAT_signal"/>
</dbReference>
<dbReference type="RefSeq" id="WP_249465207.1">
    <property type="nucleotide sequence ID" value="NZ_CP091196.1"/>
</dbReference>
<evidence type="ECO:0000259" key="3">
    <source>
        <dbReference type="Pfam" id="PF03432"/>
    </source>
</evidence>
<evidence type="ECO:0000256" key="1">
    <source>
        <dbReference type="SAM" id="MobiDB-lite"/>
    </source>
</evidence>
<proteinExistence type="predicted"/>
<feature type="region of interest" description="Disordered" evidence="1">
    <location>
        <begin position="311"/>
        <end position="349"/>
    </location>
</feature>
<feature type="compositionally biased region" description="Polar residues" evidence="1">
    <location>
        <begin position="227"/>
        <end position="238"/>
    </location>
</feature>
<dbReference type="PROSITE" id="PS51318">
    <property type="entry name" value="TAT"/>
    <property type="match status" value="1"/>
</dbReference>
<dbReference type="InterPro" id="IPR005094">
    <property type="entry name" value="Endonuclease_MobA/VirD2"/>
</dbReference>
<protein>
    <submittedName>
        <fullName evidence="4">Relaxase/mobilization nuclease domain-containing protein</fullName>
    </submittedName>
</protein>
<name>A0ABY4NUJ5_9PSEU</name>
<feature type="compositionally biased region" description="Basic and acidic residues" evidence="1">
    <location>
        <begin position="239"/>
        <end position="249"/>
    </location>
</feature>
<keyword evidence="2" id="KW-0732">Signal</keyword>
<feature type="signal peptide" evidence="2">
    <location>
        <begin position="1"/>
        <end position="26"/>
    </location>
</feature>
<sequence length="349" mass="38965">MTGLTRRGVFGLAAAAGLVAALPATAAAAAEPARPRPLELGRVRLLGSRYRQNMERTVAYLRFVDADRLELDLGPLTETMQELAAAAGLPLSNSRKLPHHWAEALRGGRRLPRDAPPWVKHYRFDAKKDAFILRPGCFWHCPLRLHPDDPTLTDKQWEHVTERLMKATGIHQAGARWIAVRHADDHIHLMAILVSEQTGKRIYPYRDYPRLRAECRTLEHELGLRSTATSDKTATQALSRRERGKADRKGWELTARQQLRRAVSQCAASASSGDEFLRELRREGLNPRTTVGGDGEIRGYTVSLPGDVTADGRPVAFSGSETCRRPDVAEANRPLVNRTSGRPPDRLHR</sequence>
<dbReference type="Proteomes" id="UP000830158">
    <property type="component" value="Chromosome"/>
</dbReference>
<feature type="chain" id="PRO_5047036603" evidence="2">
    <location>
        <begin position="27"/>
        <end position="349"/>
    </location>
</feature>
<evidence type="ECO:0000313" key="5">
    <source>
        <dbReference type="Proteomes" id="UP000830158"/>
    </source>
</evidence>
<feature type="domain" description="MobA/VirD2-like nuclease" evidence="3">
    <location>
        <begin position="138"/>
        <end position="224"/>
    </location>
</feature>
<reference evidence="4" key="1">
    <citation type="submission" date="2022-01" db="EMBL/GenBank/DDBJ databases">
        <title>PSI-footprinting approach for the identification of protein synthesis inhibitor producers.</title>
        <authorList>
            <person name="Handel F."/>
            <person name="Kulik A."/>
            <person name="Wex K.W."/>
            <person name="Berscheid A."/>
            <person name="Saur J.S."/>
            <person name="Winkler A."/>
            <person name="Wibberg D."/>
            <person name="Kalinowski J."/>
            <person name="Broetz-Oesterhelt H."/>
            <person name="Mast Y."/>
        </authorList>
    </citation>
    <scope>NUCLEOTIDE SEQUENCE</scope>
    <source>
        <strain evidence="4">KNN 49.3e</strain>
    </source>
</reference>
<keyword evidence="5" id="KW-1185">Reference proteome</keyword>
<evidence type="ECO:0000313" key="4">
    <source>
        <dbReference type="EMBL" id="UQS23737.1"/>
    </source>
</evidence>
<dbReference type="Pfam" id="PF03432">
    <property type="entry name" value="Relaxase"/>
    <property type="match status" value="1"/>
</dbReference>
<gene>
    <name evidence="4" type="ORF">L1857_13315</name>
</gene>
<evidence type="ECO:0000256" key="2">
    <source>
        <dbReference type="SAM" id="SignalP"/>
    </source>
</evidence>
<accession>A0ABY4NUJ5</accession>
<dbReference type="EMBL" id="CP091196">
    <property type="protein sequence ID" value="UQS23737.1"/>
    <property type="molecule type" value="Genomic_DNA"/>
</dbReference>
<organism evidence="4 5">
    <name type="scientific">Amycolatopsis thermalba</name>
    <dbReference type="NCBI Taxonomy" id="944492"/>
    <lineage>
        <taxon>Bacteria</taxon>
        <taxon>Bacillati</taxon>
        <taxon>Actinomycetota</taxon>
        <taxon>Actinomycetes</taxon>
        <taxon>Pseudonocardiales</taxon>
        <taxon>Pseudonocardiaceae</taxon>
        <taxon>Amycolatopsis</taxon>
    </lineage>
</organism>